<dbReference type="InterPro" id="IPR016032">
    <property type="entry name" value="Sig_transdc_resp-reg_C-effctor"/>
</dbReference>
<dbReference type="SMART" id="SM00421">
    <property type="entry name" value="HTH_LUXR"/>
    <property type="match status" value="1"/>
</dbReference>
<protein>
    <recommendedName>
        <fullName evidence="4">HTH luxR-type domain-containing protein</fullName>
    </recommendedName>
</protein>
<comment type="caution">
    <text evidence="5">The sequence shown here is derived from an EMBL/GenBank/DDBJ whole genome shotgun (WGS) entry which is preliminary data.</text>
</comment>
<evidence type="ECO:0000313" key="6">
    <source>
        <dbReference type="Proteomes" id="UP000636661"/>
    </source>
</evidence>
<dbReference type="PANTHER" id="PTHR44688">
    <property type="entry name" value="DNA-BINDING TRANSCRIPTIONAL ACTIVATOR DEVR_DOSR"/>
    <property type="match status" value="1"/>
</dbReference>
<feature type="domain" description="HTH luxR-type" evidence="4">
    <location>
        <begin position="197"/>
        <end position="262"/>
    </location>
</feature>
<keyword evidence="3" id="KW-0804">Transcription</keyword>
<keyword evidence="6" id="KW-1185">Reference proteome</keyword>
<dbReference type="InterPro" id="IPR000792">
    <property type="entry name" value="Tscrpt_reg_LuxR_C"/>
</dbReference>
<dbReference type="InterPro" id="IPR036388">
    <property type="entry name" value="WH-like_DNA-bd_sf"/>
</dbReference>
<dbReference type="SUPFAM" id="SSF46894">
    <property type="entry name" value="C-terminal effector domain of the bipartite response regulators"/>
    <property type="match status" value="1"/>
</dbReference>
<name>A0A918M3F4_9ACTN</name>
<dbReference type="PANTHER" id="PTHR44688:SF16">
    <property type="entry name" value="DNA-BINDING TRANSCRIPTIONAL ACTIVATOR DEVR_DOSR"/>
    <property type="match status" value="1"/>
</dbReference>
<proteinExistence type="predicted"/>
<dbReference type="EMBL" id="BMTP01000004">
    <property type="protein sequence ID" value="GGU33237.1"/>
    <property type="molecule type" value="Genomic_DNA"/>
</dbReference>
<dbReference type="RefSeq" id="WP_229890842.1">
    <property type="nucleotide sequence ID" value="NZ_BMTP01000004.1"/>
</dbReference>
<dbReference type="GO" id="GO:0006355">
    <property type="term" value="P:regulation of DNA-templated transcription"/>
    <property type="evidence" value="ECO:0007669"/>
    <property type="project" value="InterPro"/>
</dbReference>
<accession>A0A918M3F4</accession>
<evidence type="ECO:0000313" key="5">
    <source>
        <dbReference type="EMBL" id="GGU33237.1"/>
    </source>
</evidence>
<organism evidence="5 6">
    <name type="scientific">Streptomyces lavendofoliae</name>
    <dbReference type="NCBI Taxonomy" id="67314"/>
    <lineage>
        <taxon>Bacteria</taxon>
        <taxon>Bacillati</taxon>
        <taxon>Actinomycetota</taxon>
        <taxon>Actinomycetes</taxon>
        <taxon>Kitasatosporales</taxon>
        <taxon>Streptomycetaceae</taxon>
        <taxon>Streptomyces</taxon>
    </lineage>
</organism>
<evidence type="ECO:0000256" key="1">
    <source>
        <dbReference type="ARBA" id="ARBA00023015"/>
    </source>
</evidence>
<dbReference type="PROSITE" id="PS50043">
    <property type="entry name" value="HTH_LUXR_2"/>
    <property type="match status" value="1"/>
</dbReference>
<reference evidence="5" key="2">
    <citation type="submission" date="2020-09" db="EMBL/GenBank/DDBJ databases">
        <authorList>
            <person name="Sun Q."/>
            <person name="Ohkuma M."/>
        </authorList>
    </citation>
    <scope>NUCLEOTIDE SEQUENCE</scope>
    <source>
        <strain evidence="5">JCM 4391</strain>
    </source>
</reference>
<evidence type="ECO:0000256" key="3">
    <source>
        <dbReference type="ARBA" id="ARBA00023163"/>
    </source>
</evidence>
<dbReference type="AlphaFoldDB" id="A0A918M3F4"/>
<dbReference type="Pfam" id="PF00196">
    <property type="entry name" value="GerE"/>
    <property type="match status" value="1"/>
</dbReference>
<dbReference type="Gene3D" id="1.10.10.10">
    <property type="entry name" value="Winged helix-like DNA-binding domain superfamily/Winged helix DNA-binding domain"/>
    <property type="match status" value="1"/>
</dbReference>
<dbReference type="Proteomes" id="UP000636661">
    <property type="component" value="Unassembled WGS sequence"/>
</dbReference>
<keyword evidence="1" id="KW-0805">Transcription regulation</keyword>
<keyword evidence="2" id="KW-0238">DNA-binding</keyword>
<evidence type="ECO:0000259" key="4">
    <source>
        <dbReference type="PROSITE" id="PS50043"/>
    </source>
</evidence>
<evidence type="ECO:0000256" key="2">
    <source>
        <dbReference type="ARBA" id="ARBA00023125"/>
    </source>
</evidence>
<dbReference type="PRINTS" id="PR00038">
    <property type="entry name" value="HTHLUXR"/>
</dbReference>
<dbReference type="GO" id="GO:0003677">
    <property type="term" value="F:DNA binding"/>
    <property type="evidence" value="ECO:0007669"/>
    <property type="project" value="UniProtKB-KW"/>
</dbReference>
<gene>
    <name evidence="5" type="ORF">GCM10010274_20470</name>
</gene>
<dbReference type="CDD" id="cd06170">
    <property type="entry name" value="LuxR_C_like"/>
    <property type="match status" value="1"/>
</dbReference>
<sequence>MDCGGAMPYLGKDDYERMLGLAVGVLESRQPETVWQLVAHELLRALDGTVLLMKDEEWTPSSGTVDAWLRDAPAPVEPVGRTAGFVRSGYPFATHYGIHTDREPRTAAQLVGDHAWRNSETASALRESYGTRHMLGLPLPDRDGAVRGFIVHRAGPDFDAQDLLYAARVQPLLSAAAAQCRLLARRRPAGVPAPPPGAPDAAGLTPRETAVLLTLAEGLPATAMARRLGVSVRTVHKHLQNLYRKLHTADRLGTVLRAQELGLLPRSQPPAAATPSR</sequence>
<reference evidence="5" key="1">
    <citation type="journal article" date="2014" name="Int. J. Syst. Evol. Microbiol.">
        <title>Complete genome sequence of Corynebacterium casei LMG S-19264T (=DSM 44701T), isolated from a smear-ripened cheese.</title>
        <authorList>
            <consortium name="US DOE Joint Genome Institute (JGI-PGF)"/>
            <person name="Walter F."/>
            <person name="Albersmeier A."/>
            <person name="Kalinowski J."/>
            <person name="Ruckert C."/>
        </authorList>
    </citation>
    <scope>NUCLEOTIDE SEQUENCE</scope>
    <source>
        <strain evidence="5">JCM 4391</strain>
    </source>
</reference>